<organism evidence="1 2">
    <name type="scientific">Trypanosoma cruzi</name>
    <dbReference type="NCBI Taxonomy" id="5693"/>
    <lineage>
        <taxon>Eukaryota</taxon>
        <taxon>Discoba</taxon>
        <taxon>Euglenozoa</taxon>
        <taxon>Kinetoplastea</taxon>
        <taxon>Metakinetoplastina</taxon>
        <taxon>Trypanosomatida</taxon>
        <taxon>Trypanosomatidae</taxon>
        <taxon>Trypanosoma</taxon>
        <taxon>Schizotrypanum</taxon>
    </lineage>
</organism>
<comment type="caution">
    <text evidence="1">The sequence shown here is derived from an EMBL/GenBank/DDBJ whole genome shotgun (WGS) entry which is preliminary data.</text>
</comment>
<dbReference type="AlphaFoldDB" id="A0A7J6YHJ5"/>
<evidence type="ECO:0000313" key="1">
    <source>
        <dbReference type="EMBL" id="KAF5226155.1"/>
    </source>
</evidence>
<dbReference type="VEuPathDB" id="TriTrypDB:ECC02_000716"/>
<reference evidence="1 2" key="1">
    <citation type="journal article" date="2019" name="Genome Biol. Evol.">
        <title>Nanopore Sequencing Significantly Improves Genome Assembly of the Protozoan Parasite Trypanosoma cruzi.</title>
        <authorList>
            <person name="Diaz-Viraque F."/>
            <person name="Pita S."/>
            <person name="Greif G."/>
            <person name="de Souza R.C.M."/>
            <person name="Iraola G."/>
            <person name="Robello C."/>
        </authorList>
    </citation>
    <scope>NUCLEOTIDE SEQUENCE [LARGE SCALE GENOMIC DNA]</scope>
    <source>
        <strain evidence="1 2">Berenice</strain>
    </source>
</reference>
<name>A0A7J6YHJ5_TRYCR</name>
<dbReference type="Proteomes" id="UP000583944">
    <property type="component" value="Unassembled WGS sequence"/>
</dbReference>
<accession>A0A7J6YHJ5</accession>
<evidence type="ECO:0000313" key="2">
    <source>
        <dbReference type="Proteomes" id="UP000583944"/>
    </source>
</evidence>
<gene>
    <name evidence="1" type="ORF">ECC02_000716</name>
</gene>
<proteinExistence type="predicted"/>
<dbReference type="EMBL" id="JABDHM010000003">
    <property type="protein sequence ID" value="KAF5226155.1"/>
    <property type="molecule type" value="Genomic_DNA"/>
</dbReference>
<sequence length="348" mass="38634">MRCEWGVFSLMVLVFGKRKKMLHSFCVAFLFYFCSDGCAWPLGVIEGRRRNGVVMGSTVCITGATFSPENEAILWTHAMARGYAASVWVPQSLVERLQLTERGHTTAAPVGVNAANGRRFFYNVSQLECTEEEIRGRVPKMSVPVTRRPAACESDFDASHPLNTNGEPLPPVFVEEVHARFGRHHSAGHSRYWATVDEAELIFDSPFDPLFLNRENAVTLRASNGSPCVTYYNVCGTRRPEVFNSDTCRRYQPVNFCGRRYSPGIATQMKASAISYGCMDSFIWLTTRRARKNGIGVRRGVTPLTVCAEGVFHLVNIAMTNDPARLLSLTLSRRLSGSVDDLSLTASG</sequence>
<protein>
    <submittedName>
        <fullName evidence="1">Uncharacterized protein</fullName>
    </submittedName>
</protein>